<keyword evidence="1" id="KW-0812">Transmembrane</keyword>
<evidence type="ECO:0000256" key="1">
    <source>
        <dbReference type="SAM" id="Phobius"/>
    </source>
</evidence>
<gene>
    <name evidence="2" type="ORF">Q9295_05255</name>
</gene>
<evidence type="ECO:0000313" key="3">
    <source>
        <dbReference type="Proteomes" id="UP001239680"/>
    </source>
</evidence>
<keyword evidence="1" id="KW-1133">Transmembrane helix</keyword>
<feature type="transmembrane region" description="Helical" evidence="1">
    <location>
        <begin position="44"/>
        <end position="63"/>
    </location>
</feature>
<keyword evidence="1" id="KW-0472">Membrane</keyword>
<sequence length="66" mass="7198">MTWVILAFGLVLVVEGLALALAPSRMEEVLRFFASLSRDRRRVLGLVSLAIGVALIWAARSFGTPI</sequence>
<comment type="caution">
    <text evidence="2">The sequence shown here is derived from an EMBL/GenBank/DDBJ whole genome shotgun (WGS) entry which is preliminary data.</text>
</comment>
<keyword evidence="3" id="KW-1185">Reference proteome</keyword>
<name>A0ABU0VVJ2_9RHOB</name>
<reference evidence="2 3" key="1">
    <citation type="submission" date="2023-08" db="EMBL/GenBank/DDBJ databases">
        <title>Characterization of two Paracoccaceae strains isolated from Phycosphere and proposal of Xinfangfangia lacusdiani sp. nov.</title>
        <authorList>
            <person name="Deng Y."/>
            <person name="Zhang Y.Q."/>
        </authorList>
    </citation>
    <scope>NUCLEOTIDE SEQUENCE [LARGE SCALE GENOMIC DNA]</scope>
    <source>
        <strain evidence="2 3">CPCC 101601</strain>
    </source>
</reference>
<evidence type="ECO:0000313" key="2">
    <source>
        <dbReference type="EMBL" id="MDQ2065769.1"/>
    </source>
</evidence>
<dbReference type="Proteomes" id="UP001239680">
    <property type="component" value="Unassembled WGS sequence"/>
</dbReference>
<organism evidence="2 3">
    <name type="scientific">Pseudogemmobacter lacusdianii</name>
    <dbReference type="NCBI Taxonomy" id="3069608"/>
    <lineage>
        <taxon>Bacteria</taxon>
        <taxon>Pseudomonadati</taxon>
        <taxon>Pseudomonadota</taxon>
        <taxon>Alphaproteobacteria</taxon>
        <taxon>Rhodobacterales</taxon>
        <taxon>Paracoccaceae</taxon>
        <taxon>Pseudogemmobacter</taxon>
    </lineage>
</organism>
<dbReference type="InterPro" id="IPR019201">
    <property type="entry name" value="DUF2065"/>
</dbReference>
<accession>A0ABU0VVJ2</accession>
<proteinExistence type="predicted"/>
<dbReference type="Pfam" id="PF09838">
    <property type="entry name" value="DUF2065"/>
    <property type="match status" value="1"/>
</dbReference>
<dbReference type="EMBL" id="JAVDBT010000004">
    <property type="protein sequence ID" value="MDQ2065769.1"/>
    <property type="molecule type" value="Genomic_DNA"/>
</dbReference>
<protein>
    <submittedName>
        <fullName evidence="2">DUF2065 domain-containing protein</fullName>
    </submittedName>
</protein>
<dbReference type="RefSeq" id="WP_306679459.1">
    <property type="nucleotide sequence ID" value="NZ_JAVDBT010000004.1"/>
</dbReference>